<proteinExistence type="predicted"/>
<name>A0A0E9R8Q3_ANGAN</name>
<protein>
    <submittedName>
        <fullName evidence="1">Uncharacterized protein</fullName>
    </submittedName>
</protein>
<reference evidence="1" key="2">
    <citation type="journal article" date="2015" name="Fish Shellfish Immunol.">
        <title>Early steps in the European eel (Anguilla anguilla)-Vibrio vulnificus interaction in the gills: Role of the RtxA13 toxin.</title>
        <authorList>
            <person name="Callol A."/>
            <person name="Pajuelo D."/>
            <person name="Ebbesson L."/>
            <person name="Teles M."/>
            <person name="MacKenzie S."/>
            <person name="Amaro C."/>
        </authorList>
    </citation>
    <scope>NUCLEOTIDE SEQUENCE</scope>
</reference>
<accession>A0A0E9R8Q3</accession>
<reference evidence="1" key="1">
    <citation type="submission" date="2014-11" db="EMBL/GenBank/DDBJ databases">
        <authorList>
            <person name="Amaro Gonzalez C."/>
        </authorList>
    </citation>
    <scope>NUCLEOTIDE SEQUENCE</scope>
</reference>
<dbReference type="AlphaFoldDB" id="A0A0E9R8Q3"/>
<organism evidence="1">
    <name type="scientific">Anguilla anguilla</name>
    <name type="common">European freshwater eel</name>
    <name type="synonym">Muraena anguilla</name>
    <dbReference type="NCBI Taxonomy" id="7936"/>
    <lineage>
        <taxon>Eukaryota</taxon>
        <taxon>Metazoa</taxon>
        <taxon>Chordata</taxon>
        <taxon>Craniata</taxon>
        <taxon>Vertebrata</taxon>
        <taxon>Euteleostomi</taxon>
        <taxon>Actinopterygii</taxon>
        <taxon>Neopterygii</taxon>
        <taxon>Teleostei</taxon>
        <taxon>Anguilliformes</taxon>
        <taxon>Anguillidae</taxon>
        <taxon>Anguilla</taxon>
    </lineage>
</organism>
<dbReference type="EMBL" id="GBXM01083046">
    <property type="protein sequence ID" value="JAH25531.1"/>
    <property type="molecule type" value="Transcribed_RNA"/>
</dbReference>
<evidence type="ECO:0000313" key="1">
    <source>
        <dbReference type="EMBL" id="JAH25531.1"/>
    </source>
</evidence>
<sequence length="39" mass="4650">MQILYPQCFLGSHCTMRLNCLVLRWLKSSRTLFKLFLST</sequence>